<dbReference type="Pfam" id="PF05569">
    <property type="entry name" value="Peptidase_M56"/>
    <property type="match status" value="1"/>
</dbReference>
<gene>
    <name evidence="4" type="primary">blaR1_10</name>
    <name evidence="4" type="ORF">BSF38_05280</name>
</gene>
<keyword evidence="2" id="KW-0472">Membrane</keyword>
<protein>
    <submittedName>
        <fullName evidence="4">Regulatory protein BlaR1</fullName>
    </submittedName>
</protein>
<evidence type="ECO:0000313" key="4">
    <source>
        <dbReference type="EMBL" id="APW63706.1"/>
    </source>
</evidence>
<dbReference type="PANTHER" id="PTHR34978">
    <property type="entry name" value="POSSIBLE SENSOR-TRANSDUCER PROTEIN BLAR"/>
    <property type="match status" value="1"/>
</dbReference>
<dbReference type="InterPro" id="IPR008756">
    <property type="entry name" value="Peptidase_M56"/>
</dbReference>
<evidence type="ECO:0000256" key="1">
    <source>
        <dbReference type="SAM" id="MobiDB-lite"/>
    </source>
</evidence>
<dbReference type="OrthoDB" id="256352at2"/>
<feature type="transmembrane region" description="Helical" evidence="2">
    <location>
        <begin position="358"/>
        <end position="378"/>
    </location>
</feature>
<organism evidence="4 5">
    <name type="scientific">Paludisphaera borealis</name>
    <dbReference type="NCBI Taxonomy" id="1387353"/>
    <lineage>
        <taxon>Bacteria</taxon>
        <taxon>Pseudomonadati</taxon>
        <taxon>Planctomycetota</taxon>
        <taxon>Planctomycetia</taxon>
        <taxon>Isosphaerales</taxon>
        <taxon>Isosphaeraceae</taxon>
        <taxon>Paludisphaera</taxon>
    </lineage>
</organism>
<dbReference type="PANTHER" id="PTHR34978:SF3">
    <property type="entry name" value="SLR0241 PROTEIN"/>
    <property type="match status" value="1"/>
</dbReference>
<feature type="domain" description="Peptidase M56" evidence="3">
    <location>
        <begin position="108"/>
        <end position="341"/>
    </location>
</feature>
<reference evidence="5" key="1">
    <citation type="submission" date="2016-12" db="EMBL/GenBank/DDBJ databases">
        <title>Comparative genomics of four Isosphaeraceae planctomycetes: a common pool of plasmids and glycoside hydrolase genes.</title>
        <authorList>
            <person name="Ivanova A."/>
        </authorList>
    </citation>
    <scope>NUCLEOTIDE SEQUENCE [LARGE SCALE GENOMIC DNA]</scope>
    <source>
        <strain evidence="5">PX4</strain>
    </source>
</reference>
<dbReference type="InterPro" id="IPR013784">
    <property type="entry name" value="Carb-bd-like_fold"/>
</dbReference>
<feature type="transmembrane region" description="Helical" evidence="2">
    <location>
        <begin position="48"/>
        <end position="71"/>
    </location>
</feature>
<accession>A0A1U7CXS7</accession>
<proteinExistence type="predicted"/>
<name>A0A1U7CXS7_9BACT</name>
<dbReference type="InterPro" id="IPR008969">
    <property type="entry name" value="CarboxyPept-like_regulatory"/>
</dbReference>
<dbReference type="Pfam" id="PF13620">
    <property type="entry name" value="CarboxypepD_reg"/>
    <property type="match status" value="1"/>
</dbReference>
<dbReference type="Proteomes" id="UP000186309">
    <property type="component" value="Chromosome"/>
</dbReference>
<dbReference type="SUPFAM" id="SSF49464">
    <property type="entry name" value="Carboxypeptidase regulatory domain-like"/>
    <property type="match status" value="3"/>
</dbReference>
<dbReference type="RefSeq" id="WP_076350021.1">
    <property type="nucleotide sequence ID" value="NZ_CP019082.1"/>
</dbReference>
<feature type="region of interest" description="Disordered" evidence="1">
    <location>
        <begin position="1357"/>
        <end position="1380"/>
    </location>
</feature>
<feature type="transmembrane region" description="Helical" evidence="2">
    <location>
        <begin position="12"/>
        <end position="36"/>
    </location>
</feature>
<keyword evidence="2" id="KW-0812">Transmembrane</keyword>
<dbReference type="EMBL" id="CP019082">
    <property type="protein sequence ID" value="APW63706.1"/>
    <property type="molecule type" value="Genomic_DNA"/>
</dbReference>
<dbReference type="SUPFAM" id="SSF49452">
    <property type="entry name" value="Starch-binding domain-like"/>
    <property type="match status" value="2"/>
</dbReference>
<sequence length="1525" mass="163295">MGYDLAIVTTPVAVFGLNWLVQSSVLLALGLAAGRLARGRGPALQSAVYRTTLAAVLVCPIASALLGAAGFDGFSLRLPAPEKPPPAPVISQPIVERVEEPPSPDIAFIPPSLVESPSPTADETEIDRVTAPAETEASEAVATPEVRWSWFTLANVAVIGLAAWGLGSLFLSLRLVVQQRRMRRLRACAAPADADAEALCRAVAARMDVAAPTVWRSPFLFSPCLDGLRRPAILLPDDVDENLHETFVHELAHLARRDGLWNLLRRLAAAVLWFQPLLWVLSRRLEATAEDVCDDYVVHFGADRARYAGLLLGFAGRALPPRSPSAVGMISLRSMLARRVVRILDTSRALSTRAGKKAILATLILGLASTTFAGLLGVGGQPPPPEAAEPAEAAPLEEEKSLAVDVPITGRIVDLEGRPVAGVVVKIGGVKIPKGDDLSAWIEGVKKGEPPWVVARLIDWDRKTPDVEGREAKTDADGRFRFDGLGMERVVGLSLRGETIAYTTLDVVSRKTGPIPAKGFANHNGARSETIYGADFIYTAAPGRAIEGVVKDAKTGKPLAGAGVWSDRFAGSDFVGIHSLKTTTDAHGRFRLNGFPRGKGNALHVVPNDDQPYFMREFDLPEPEGTDPIQVDVPVHKGIWIEGAITDRETGKPVPDAWLHYLPFLSNTFAQAAPEFGMGGGAHGAAHQDRYTSKADGSFRLVGLPGRAIVGAIEYQDKLVKLYMQGAGSESIAGMNKNGHFETYSNPVIAGKLWPTVMKEIDPPADATSFRVDLQPTAGDSVRVRIVAPDDRPVKPVKTIGRTSKGSYDRDDVDAAEAEVQHLHPGEERTTAFRSKERNLGKVVRVKKGDDAAGPVPVNLEPLAKLTGVVVDEDGATVSGARVRTDLLPSGDFASRLEETSTDEKGRFVVPDVPTGCEYAMVVESPGPNRTRKIAILKKAVVKPGETTDVGEIRFGNRDAQADQAAKPPAAGAPITGRIIDLEGRPVSGVVAKIESVSIPKGDDLTAWIEGVKIGSPPWVVAGVIDWDRKAPEVKGREATTDADGRFRFDGLGAERVVGLSLRGETTAYTLIDVVTRRIAPIPAKGFANQYGHGAQTVYGADFTYSAAPSRPVEGVVKDAKTGEPLADAGVWSYRFAGSDFVGTKSLKTRTDATGRFRLTGMPKGKGNTLLIVPNDEQPYLMREFELPDPAGSEPVKADVAVHKGVWIEGKLTEQETGKPIPNAWLHYLPFLSNTFAQATPEFGKDGNTDGVGYQDRYKSKPDGSFRLVGLPGRAIVGAKALLDDRELLYMQGAGSDKIAGMKPNGHFETYRNPVDPGKLWPTVMKEIDPPADAQTVHVDLQTTNGDSVKIRIVDSGGGPVSKLESQGRQSRGSYEAKPVETSDAEVAHLYPGEERTVMFRLKDRKLGKVVRVKKGNDAKGPVVVTLEPLATLIGRVVDADGVGVSGARVRPDLLPSGDFSARLAAVSTDEKGKFVVPDVPTGCDYGLAVDSLGAIKSMRFAFFEKAVVKPGETTDVGEIRFGKD</sequence>
<dbReference type="STRING" id="1387353.BSF38_05280"/>
<keyword evidence="2" id="KW-1133">Transmembrane helix</keyword>
<evidence type="ECO:0000313" key="5">
    <source>
        <dbReference type="Proteomes" id="UP000186309"/>
    </source>
</evidence>
<evidence type="ECO:0000259" key="3">
    <source>
        <dbReference type="Pfam" id="PF05569"/>
    </source>
</evidence>
<keyword evidence="5" id="KW-1185">Reference proteome</keyword>
<evidence type="ECO:0000256" key="2">
    <source>
        <dbReference type="SAM" id="Phobius"/>
    </source>
</evidence>
<dbReference type="CDD" id="cd07341">
    <property type="entry name" value="M56_BlaR1_MecR1_like"/>
    <property type="match status" value="1"/>
</dbReference>
<dbReference type="KEGG" id="pbor:BSF38_05280"/>
<feature type="compositionally biased region" description="Polar residues" evidence="1">
    <location>
        <begin position="1364"/>
        <end position="1373"/>
    </location>
</feature>
<feature type="transmembrane region" description="Helical" evidence="2">
    <location>
        <begin position="153"/>
        <end position="177"/>
    </location>
</feature>
<dbReference type="GO" id="GO:0030246">
    <property type="term" value="F:carbohydrate binding"/>
    <property type="evidence" value="ECO:0007669"/>
    <property type="project" value="InterPro"/>
</dbReference>
<dbReference type="InterPro" id="IPR052173">
    <property type="entry name" value="Beta-lactam_resp_regulator"/>
</dbReference>